<evidence type="ECO:0000313" key="9">
    <source>
        <dbReference type="Proteomes" id="UP000027604"/>
    </source>
</evidence>
<feature type="domain" description="ABC-2 type transporter transmembrane" evidence="7">
    <location>
        <begin position="27"/>
        <end position="375"/>
    </location>
</feature>
<dbReference type="RefSeq" id="WP_038493393.1">
    <property type="nucleotide sequence ID" value="NZ_BCTH01000116.1"/>
</dbReference>
<dbReference type="STRING" id="1349767.GJA_3167"/>
<dbReference type="GO" id="GO:0005886">
    <property type="term" value="C:plasma membrane"/>
    <property type="evidence" value="ECO:0007669"/>
    <property type="project" value="UniProtKB-SubCell"/>
</dbReference>
<evidence type="ECO:0000313" key="8">
    <source>
        <dbReference type="EMBL" id="CDG83789.1"/>
    </source>
</evidence>
<sequence length="390" mass="41936">MRHRLSTGLSREWSRLRADCWDMGMLSWIPLLLYGLIWLTFSSGIARDIPIAIIDQDQSSMSRQLIRWLDASPGIAVAEKVDSGPQALHLLRERSAYGFLLIPRGFQADLLGGRSASAQWFYNAQFSSHAGGLLRDVRSVTTTLSAGIEITARGKRGAAPVQAAQQFEPLRSKLVTLFNEHTSYESFLTLALIPSMLQIFVVVAVVTTIGRELRDGTVPQWLAAAQGSWPAAVAAKLVFPLAAFCLQALLFLLFFSVLRGWAVAGSIAALSAGLLLLVLAYLGVGLLLIGITLSLRNALSAAAFITAPAFAYAGQGFPLLAMPPLARTWAEALPLTHYLQLQSRHWLAGAPWTYGVPDLLALAGFALGCGAIGLLLLSKRGGVATAWGKT</sequence>
<evidence type="ECO:0000256" key="5">
    <source>
        <dbReference type="ARBA" id="ARBA00023136"/>
    </source>
</evidence>
<feature type="transmembrane region" description="Helical" evidence="6">
    <location>
        <begin position="187"/>
        <end position="210"/>
    </location>
</feature>
<dbReference type="EMBL" id="HG322949">
    <property type="protein sequence ID" value="CDG83789.1"/>
    <property type="molecule type" value="Genomic_DNA"/>
</dbReference>
<dbReference type="Pfam" id="PF12698">
    <property type="entry name" value="ABC2_membrane_3"/>
    <property type="match status" value="1"/>
</dbReference>
<dbReference type="KEGG" id="jag:GJA_3167"/>
<protein>
    <submittedName>
        <fullName evidence="8">ABC-2 type transporter family protein</fullName>
    </submittedName>
</protein>
<proteinExistence type="predicted"/>
<evidence type="ECO:0000256" key="6">
    <source>
        <dbReference type="SAM" id="Phobius"/>
    </source>
</evidence>
<dbReference type="OrthoDB" id="9803577at2"/>
<keyword evidence="5 6" id="KW-0472">Membrane</keyword>
<dbReference type="PANTHER" id="PTHR30294:SF47">
    <property type="entry name" value="INNER MEMBRANE TRANSPORT PERMEASE YHHJ"/>
    <property type="match status" value="1"/>
</dbReference>
<evidence type="ECO:0000256" key="4">
    <source>
        <dbReference type="ARBA" id="ARBA00022989"/>
    </source>
</evidence>
<evidence type="ECO:0000256" key="3">
    <source>
        <dbReference type="ARBA" id="ARBA00022692"/>
    </source>
</evidence>
<dbReference type="eggNOG" id="COG0842">
    <property type="taxonomic scope" value="Bacteria"/>
</dbReference>
<dbReference type="PATRIC" id="fig|1349767.4.peg.4959"/>
<evidence type="ECO:0000256" key="2">
    <source>
        <dbReference type="ARBA" id="ARBA00022475"/>
    </source>
</evidence>
<dbReference type="AlphaFoldDB" id="W0V4N4"/>
<dbReference type="GO" id="GO:0140359">
    <property type="term" value="F:ABC-type transporter activity"/>
    <property type="evidence" value="ECO:0007669"/>
    <property type="project" value="InterPro"/>
</dbReference>
<feature type="transmembrane region" description="Helical" evidence="6">
    <location>
        <begin position="231"/>
        <end position="255"/>
    </location>
</feature>
<accession>W0V4N4</accession>
<evidence type="ECO:0000256" key="1">
    <source>
        <dbReference type="ARBA" id="ARBA00004651"/>
    </source>
</evidence>
<dbReference type="PANTHER" id="PTHR30294">
    <property type="entry name" value="MEMBRANE COMPONENT OF ABC TRANSPORTER YHHJ-RELATED"/>
    <property type="match status" value="1"/>
</dbReference>
<organism evidence="8 9">
    <name type="scientific">Janthinobacterium agaricidamnosum NBRC 102515 = DSM 9628</name>
    <dbReference type="NCBI Taxonomy" id="1349767"/>
    <lineage>
        <taxon>Bacteria</taxon>
        <taxon>Pseudomonadati</taxon>
        <taxon>Pseudomonadota</taxon>
        <taxon>Betaproteobacteria</taxon>
        <taxon>Burkholderiales</taxon>
        <taxon>Oxalobacteraceae</taxon>
        <taxon>Janthinobacterium</taxon>
    </lineage>
</organism>
<dbReference type="InterPro" id="IPR051449">
    <property type="entry name" value="ABC-2_transporter_component"/>
</dbReference>
<keyword evidence="2" id="KW-1003">Cell membrane</keyword>
<feature type="transmembrane region" description="Helical" evidence="6">
    <location>
        <begin position="359"/>
        <end position="377"/>
    </location>
</feature>
<gene>
    <name evidence="8" type="ORF">GJA_3167</name>
</gene>
<reference evidence="8 9" key="1">
    <citation type="journal article" date="2015" name="Genome Announc.">
        <title>Genome Sequence of Mushroom Soft-Rot Pathogen Janthinobacterium agaricidamnosum.</title>
        <authorList>
            <person name="Graupner K."/>
            <person name="Lackner G."/>
            <person name="Hertweck C."/>
        </authorList>
    </citation>
    <scope>NUCLEOTIDE SEQUENCE [LARGE SCALE GENOMIC DNA]</scope>
    <source>
        <strain evidence="9">NBRC 102515 / DSM 9628</strain>
    </source>
</reference>
<dbReference type="InterPro" id="IPR013525">
    <property type="entry name" value="ABC2_TM"/>
</dbReference>
<dbReference type="Proteomes" id="UP000027604">
    <property type="component" value="Chromosome I"/>
</dbReference>
<feature type="transmembrane region" description="Helical" evidence="6">
    <location>
        <begin position="301"/>
        <end position="321"/>
    </location>
</feature>
<keyword evidence="4 6" id="KW-1133">Transmembrane helix</keyword>
<dbReference type="HOGENOM" id="CLU_039483_10_2_4"/>
<name>W0V4N4_9BURK</name>
<feature type="transmembrane region" description="Helical" evidence="6">
    <location>
        <begin position="261"/>
        <end position="289"/>
    </location>
</feature>
<comment type="subcellular location">
    <subcellularLocation>
        <location evidence="1">Cell membrane</location>
        <topology evidence="1">Multi-pass membrane protein</topology>
    </subcellularLocation>
</comment>
<evidence type="ECO:0000259" key="7">
    <source>
        <dbReference type="Pfam" id="PF12698"/>
    </source>
</evidence>
<feature type="transmembrane region" description="Helical" evidence="6">
    <location>
        <begin position="21"/>
        <end position="41"/>
    </location>
</feature>
<keyword evidence="9" id="KW-1185">Reference proteome</keyword>
<keyword evidence="3 6" id="KW-0812">Transmembrane</keyword>
<dbReference type="Gene3D" id="3.40.1710.10">
    <property type="entry name" value="abc type-2 transporter like domain"/>
    <property type="match status" value="1"/>
</dbReference>